<dbReference type="Proteomes" id="UP000215902">
    <property type="component" value="Unassembled WGS sequence"/>
</dbReference>
<evidence type="ECO:0000313" key="1">
    <source>
        <dbReference type="EMBL" id="PAA85012.1"/>
    </source>
</evidence>
<dbReference type="SUPFAM" id="SSF50978">
    <property type="entry name" value="WD40 repeat-like"/>
    <property type="match status" value="1"/>
</dbReference>
<protein>
    <submittedName>
        <fullName evidence="1">Uncharacterized protein</fullName>
    </submittedName>
</protein>
<reference evidence="1 2" key="1">
    <citation type="submission" date="2017-06" db="EMBL/GenBank/DDBJ databases">
        <title>A platform for efficient transgenesis in Macrostomum lignano, a flatworm model organism for stem cell research.</title>
        <authorList>
            <person name="Berezikov E."/>
        </authorList>
    </citation>
    <scope>NUCLEOTIDE SEQUENCE [LARGE SCALE GENOMIC DNA]</scope>
    <source>
        <strain evidence="1">DV1</strain>
        <tissue evidence="1">Whole organism</tissue>
    </source>
</reference>
<name>A0A267GIH8_9PLAT</name>
<feature type="non-terminal residue" evidence="1">
    <location>
        <position position="1"/>
    </location>
</feature>
<proteinExistence type="predicted"/>
<dbReference type="AlphaFoldDB" id="A0A267GIH8"/>
<comment type="caution">
    <text evidence="1">The sequence shown here is derived from an EMBL/GenBank/DDBJ whole genome shotgun (WGS) entry which is preliminary data.</text>
</comment>
<sequence>RGCVNVHSSFSIKLNRRLQLKMTESVDLIADGGVTKNLNQSSDFDDDKSQAHVDIASDDPLTFESLDCSEADGAVELINKSLTTSLASLSCICQLPDGRLAVGCQQSLLLVSLEETAAFDNIPLPARCSASCLHADSRGDRLLVGCFDGSVLYIPIGRSGPVRTLHKAANSDGCSKRVELLCSFGSSGRYLIRRLGEPVSLLLPDSSSSRSRFTCWPLKSCIVDPPTDQSRPIGACMLSGDRAQLLLVHGCSSMGCLDLRLLNADGEVVAQLDGHKCHSRRLLAVGPLTGGSLTGSSSSALLGTGSETGEIKIWLATLAAGKIEMQQVLSCQHTSEVAVLELVQLPGEQEPALLVGDRTGRLEICRVLAKVNEASL</sequence>
<dbReference type="Gene3D" id="2.130.10.10">
    <property type="entry name" value="YVTN repeat-like/Quinoprotein amine dehydrogenase"/>
    <property type="match status" value="1"/>
</dbReference>
<dbReference type="EMBL" id="NIVC01000352">
    <property type="protein sequence ID" value="PAA85012.1"/>
    <property type="molecule type" value="Genomic_DNA"/>
</dbReference>
<keyword evidence="2" id="KW-1185">Reference proteome</keyword>
<gene>
    <name evidence="1" type="ORF">BOX15_Mlig019885g2</name>
</gene>
<accession>A0A267GIH8</accession>
<dbReference type="InterPro" id="IPR015943">
    <property type="entry name" value="WD40/YVTN_repeat-like_dom_sf"/>
</dbReference>
<evidence type="ECO:0000313" key="2">
    <source>
        <dbReference type="Proteomes" id="UP000215902"/>
    </source>
</evidence>
<dbReference type="InterPro" id="IPR036322">
    <property type="entry name" value="WD40_repeat_dom_sf"/>
</dbReference>
<organism evidence="1 2">
    <name type="scientific">Macrostomum lignano</name>
    <dbReference type="NCBI Taxonomy" id="282301"/>
    <lineage>
        <taxon>Eukaryota</taxon>
        <taxon>Metazoa</taxon>
        <taxon>Spiralia</taxon>
        <taxon>Lophotrochozoa</taxon>
        <taxon>Platyhelminthes</taxon>
        <taxon>Rhabditophora</taxon>
        <taxon>Macrostomorpha</taxon>
        <taxon>Macrostomida</taxon>
        <taxon>Macrostomidae</taxon>
        <taxon>Macrostomum</taxon>
    </lineage>
</organism>